<evidence type="ECO:0000256" key="1">
    <source>
        <dbReference type="SAM" id="MobiDB-lite"/>
    </source>
</evidence>
<organism evidence="2">
    <name type="scientific">uncultured Rubrobacteraceae bacterium</name>
    <dbReference type="NCBI Taxonomy" id="349277"/>
    <lineage>
        <taxon>Bacteria</taxon>
        <taxon>Bacillati</taxon>
        <taxon>Actinomycetota</taxon>
        <taxon>Rubrobacteria</taxon>
        <taxon>Rubrobacterales</taxon>
        <taxon>Rubrobacteraceae</taxon>
        <taxon>environmental samples</taxon>
    </lineage>
</organism>
<feature type="region of interest" description="Disordered" evidence="1">
    <location>
        <begin position="1"/>
        <end position="20"/>
    </location>
</feature>
<dbReference type="AlphaFoldDB" id="A0A6J4S1C9"/>
<name>A0A6J4S1C9_9ACTN</name>
<dbReference type="EMBL" id="CADCVI010000194">
    <property type="protein sequence ID" value="CAA9483783.1"/>
    <property type="molecule type" value="Genomic_DNA"/>
</dbReference>
<sequence length="47" mass="5181">MRREQRLSSTQRSAARIMPSSISQTVSLNIPLDNDKKKGRGVVALAL</sequence>
<accession>A0A6J4S1C9</accession>
<protein>
    <submittedName>
        <fullName evidence="2">Uncharacterized protein</fullName>
    </submittedName>
</protein>
<proteinExistence type="predicted"/>
<reference evidence="2" key="1">
    <citation type="submission" date="2020-02" db="EMBL/GenBank/DDBJ databases">
        <authorList>
            <person name="Meier V. D."/>
        </authorList>
    </citation>
    <scope>NUCLEOTIDE SEQUENCE</scope>
    <source>
        <strain evidence="2">AVDCRST_MAG25</strain>
    </source>
</reference>
<gene>
    <name evidence="2" type="ORF">AVDCRST_MAG25-2942</name>
</gene>
<evidence type="ECO:0000313" key="2">
    <source>
        <dbReference type="EMBL" id="CAA9483783.1"/>
    </source>
</evidence>